<protein>
    <submittedName>
        <fullName evidence="2">Uncharacterized protein</fullName>
    </submittedName>
</protein>
<name>A0A8K0DBR3_IGNLU</name>
<sequence length="78" mass="8917">MASFQRATLDIISGSRSYLRAGEDDEKLLQCLDADTSDIEGVEENCKDDDYEIFNKESQEDIEKMVDHKEDEGQPVEK</sequence>
<dbReference type="EMBL" id="VTPC01001071">
    <property type="protein sequence ID" value="KAF2903260.1"/>
    <property type="molecule type" value="Genomic_DNA"/>
</dbReference>
<accession>A0A8K0DBR3</accession>
<evidence type="ECO:0000313" key="3">
    <source>
        <dbReference type="Proteomes" id="UP000801492"/>
    </source>
</evidence>
<dbReference type="OrthoDB" id="6783608at2759"/>
<gene>
    <name evidence="2" type="ORF">ILUMI_02926</name>
</gene>
<evidence type="ECO:0000313" key="2">
    <source>
        <dbReference type="EMBL" id="KAF2903260.1"/>
    </source>
</evidence>
<keyword evidence="3" id="KW-1185">Reference proteome</keyword>
<comment type="caution">
    <text evidence="2">The sequence shown here is derived from an EMBL/GenBank/DDBJ whole genome shotgun (WGS) entry which is preliminary data.</text>
</comment>
<organism evidence="2 3">
    <name type="scientific">Ignelater luminosus</name>
    <name type="common">Cucubano</name>
    <name type="synonym">Pyrophorus luminosus</name>
    <dbReference type="NCBI Taxonomy" id="2038154"/>
    <lineage>
        <taxon>Eukaryota</taxon>
        <taxon>Metazoa</taxon>
        <taxon>Ecdysozoa</taxon>
        <taxon>Arthropoda</taxon>
        <taxon>Hexapoda</taxon>
        <taxon>Insecta</taxon>
        <taxon>Pterygota</taxon>
        <taxon>Neoptera</taxon>
        <taxon>Endopterygota</taxon>
        <taxon>Coleoptera</taxon>
        <taxon>Polyphaga</taxon>
        <taxon>Elateriformia</taxon>
        <taxon>Elateroidea</taxon>
        <taxon>Elateridae</taxon>
        <taxon>Agrypninae</taxon>
        <taxon>Pyrophorini</taxon>
        <taxon>Ignelater</taxon>
    </lineage>
</organism>
<reference evidence="2" key="1">
    <citation type="submission" date="2019-08" db="EMBL/GenBank/DDBJ databases">
        <title>The genome of the North American firefly Photinus pyralis.</title>
        <authorList>
            <consortium name="Photinus pyralis genome working group"/>
            <person name="Fallon T.R."/>
            <person name="Sander Lower S.E."/>
            <person name="Weng J.-K."/>
        </authorList>
    </citation>
    <scope>NUCLEOTIDE SEQUENCE</scope>
    <source>
        <strain evidence="2">TRF0915ILg1</strain>
        <tissue evidence="2">Whole body</tissue>
    </source>
</reference>
<dbReference type="Proteomes" id="UP000801492">
    <property type="component" value="Unassembled WGS sequence"/>
</dbReference>
<feature type="region of interest" description="Disordered" evidence="1">
    <location>
        <begin position="56"/>
        <end position="78"/>
    </location>
</feature>
<proteinExistence type="predicted"/>
<dbReference type="AlphaFoldDB" id="A0A8K0DBR3"/>
<evidence type="ECO:0000256" key="1">
    <source>
        <dbReference type="SAM" id="MobiDB-lite"/>
    </source>
</evidence>